<evidence type="ECO:0000256" key="2">
    <source>
        <dbReference type="ARBA" id="ARBA00022448"/>
    </source>
</evidence>
<dbReference type="PANTHER" id="PTHR43297">
    <property type="entry name" value="OLIGOPEPTIDE TRANSPORT ATP-BINDING PROTEIN APPD"/>
    <property type="match status" value="1"/>
</dbReference>
<keyword evidence="5" id="KW-1278">Translocase</keyword>
<accession>H2C4F2</accession>
<dbReference type="InterPro" id="IPR050388">
    <property type="entry name" value="ABC_Ni/Peptide_Import"/>
</dbReference>
<keyword evidence="6" id="KW-0472">Membrane</keyword>
<evidence type="ECO:0000313" key="7">
    <source>
        <dbReference type="EMBL" id="EHP69817.1"/>
    </source>
</evidence>
<evidence type="ECO:0000256" key="5">
    <source>
        <dbReference type="ARBA" id="ARBA00022967"/>
    </source>
</evidence>
<keyword evidence="8" id="KW-1185">Reference proteome</keyword>
<dbReference type="GO" id="GO:0016020">
    <property type="term" value="C:membrane"/>
    <property type="evidence" value="ECO:0007669"/>
    <property type="project" value="UniProtKB-SubCell"/>
</dbReference>
<dbReference type="eggNOG" id="arCOG00181">
    <property type="taxonomic scope" value="Archaea"/>
</dbReference>
<dbReference type="PANTHER" id="PTHR43297:SF14">
    <property type="entry name" value="ATPASE AAA-TYPE CORE DOMAIN-CONTAINING PROTEIN"/>
    <property type="match status" value="1"/>
</dbReference>
<proteinExistence type="predicted"/>
<reference evidence="7 8" key="1">
    <citation type="submission" date="2012-01" db="EMBL/GenBank/DDBJ databases">
        <title>Improved High-Quality Draft sequence of Metallosphaera yellowstonensis MK1.</title>
        <authorList>
            <consortium name="US DOE Joint Genome Institute"/>
            <person name="Lucas S."/>
            <person name="Han J."/>
            <person name="Cheng J.-F."/>
            <person name="Goodwin L."/>
            <person name="Pitluck S."/>
            <person name="Peters L."/>
            <person name="Teshima H."/>
            <person name="Detter J.C."/>
            <person name="Han C."/>
            <person name="Tapia R."/>
            <person name="Land M."/>
            <person name="Hauser L."/>
            <person name="Kyrpides N."/>
            <person name="Kozubal M."/>
            <person name="Macur R.E."/>
            <person name="Jay Z."/>
            <person name="Inskeep W."/>
            <person name="Woyke T."/>
        </authorList>
    </citation>
    <scope>NUCLEOTIDE SEQUENCE [LARGE SCALE GENOMIC DNA]</scope>
    <source>
        <strain evidence="7 8">MK1</strain>
    </source>
</reference>
<keyword evidence="2" id="KW-0813">Transport</keyword>
<evidence type="ECO:0000313" key="8">
    <source>
        <dbReference type="Proteomes" id="UP000003980"/>
    </source>
</evidence>
<dbReference type="Proteomes" id="UP000003980">
    <property type="component" value="Unassembled WGS sequence"/>
</dbReference>
<dbReference type="STRING" id="671065.MetMK1DRAFT_00003190"/>
<evidence type="ECO:0000256" key="6">
    <source>
        <dbReference type="ARBA" id="ARBA00023136"/>
    </source>
</evidence>
<dbReference type="RefSeq" id="WP_009069970.1">
    <property type="nucleotide sequence ID" value="NZ_JH597761.1"/>
</dbReference>
<dbReference type="InterPro" id="IPR027417">
    <property type="entry name" value="P-loop_NTPase"/>
</dbReference>
<protein>
    <submittedName>
        <fullName evidence="7">ABC-type dipeptide/oligopeptide/nickel transport system, ATPase component</fullName>
    </submittedName>
</protein>
<evidence type="ECO:0000256" key="3">
    <source>
        <dbReference type="ARBA" id="ARBA00022475"/>
    </source>
</evidence>
<dbReference type="Gene3D" id="3.40.50.300">
    <property type="entry name" value="P-loop containing nucleotide triphosphate hydrolases"/>
    <property type="match status" value="1"/>
</dbReference>
<dbReference type="OrthoDB" id="42574at2157"/>
<dbReference type="HOGENOM" id="CLU_000604_1_23_2"/>
<evidence type="ECO:0000256" key="4">
    <source>
        <dbReference type="ARBA" id="ARBA00022519"/>
    </source>
</evidence>
<comment type="subcellular location">
    <subcellularLocation>
        <location evidence="1">Membrane</location>
    </subcellularLocation>
</comment>
<name>H2C4F2_9CREN</name>
<dbReference type="EMBL" id="JH597761">
    <property type="protein sequence ID" value="EHP69817.1"/>
    <property type="molecule type" value="Genomic_DNA"/>
</dbReference>
<dbReference type="AlphaFoldDB" id="H2C4F2"/>
<gene>
    <name evidence="7" type="ORF">MetMK1DRAFT_00003190</name>
</gene>
<keyword evidence="4" id="KW-0997">Cell inner membrane</keyword>
<sequence>MREVSLDVEKERVTGLLALDQIMKRELAEVLIGYKEFKGELLIDGKRLTTDELRGVRWRRIAYIPPDPSSLFDPLYDVRSHVLEVSRAHGIEENVAVTDFVETLEDFDLREDLLDEFPHMLDEYEINVSALALALSVSPDYVILHDPSRGLDELELAYYLKVAQRVFKEIDAGFLVMDSDPKVMEITDVKYVGHGGMILEVVRGEYMHPFSLDVTSLRFPLTFRIGQGCPYWECRLRGEGCEVDPPKGELRCVKISR</sequence>
<organism evidence="7 8">
    <name type="scientific">Metallosphaera yellowstonensis MK1</name>
    <dbReference type="NCBI Taxonomy" id="671065"/>
    <lineage>
        <taxon>Archaea</taxon>
        <taxon>Thermoproteota</taxon>
        <taxon>Thermoprotei</taxon>
        <taxon>Sulfolobales</taxon>
        <taxon>Sulfolobaceae</taxon>
        <taxon>Metallosphaera</taxon>
    </lineage>
</organism>
<evidence type="ECO:0000256" key="1">
    <source>
        <dbReference type="ARBA" id="ARBA00004370"/>
    </source>
</evidence>
<dbReference type="SUPFAM" id="SSF52540">
    <property type="entry name" value="P-loop containing nucleoside triphosphate hydrolases"/>
    <property type="match status" value="1"/>
</dbReference>
<keyword evidence="3" id="KW-1003">Cell membrane</keyword>